<proteinExistence type="predicted"/>
<evidence type="ECO:0000313" key="1">
    <source>
        <dbReference type="EMBL" id="MBX34373.1"/>
    </source>
</evidence>
<dbReference type="AlphaFoldDB" id="A0A2P2MVW9"/>
<dbReference type="EMBL" id="GGEC01053889">
    <property type="protein sequence ID" value="MBX34373.1"/>
    <property type="molecule type" value="Transcribed_RNA"/>
</dbReference>
<reference evidence="1" key="1">
    <citation type="submission" date="2018-02" db="EMBL/GenBank/DDBJ databases">
        <title>Rhizophora mucronata_Transcriptome.</title>
        <authorList>
            <person name="Meera S.P."/>
            <person name="Sreeshan A."/>
            <person name="Augustine A."/>
        </authorList>
    </citation>
    <scope>NUCLEOTIDE SEQUENCE</scope>
    <source>
        <tissue evidence="1">Leaf</tissue>
    </source>
</reference>
<organism evidence="1">
    <name type="scientific">Rhizophora mucronata</name>
    <name type="common">Asiatic mangrove</name>
    <dbReference type="NCBI Taxonomy" id="61149"/>
    <lineage>
        <taxon>Eukaryota</taxon>
        <taxon>Viridiplantae</taxon>
        <taxon>Streptophyta</taxon>
        <taxon>Embryophyta</taxon>
        <taxon>Tracheophyta</taxon>
        <taxon>Spermatophyta</taxon>
        <taxon>Magnoliopsida</taxon>
        <taxon>eudicotyledons</taxon>
        <taxon>Gunneridae</taxon>
        <taxon>Pentapetalae</taxon>
        <taxon>rosids</taxon>
        <taxon>fabids</taxon>
        <taxon>Malpighiales</taxon>
        <taxon>Rhizophoraceae</taxon>
        <taxon>Rhizophora</taxon>
    </lineage>
</organism>
<sequence length="78" mass="9036">MFLLQIHALNKNTTKRFHIQSRKGLKQVHLLARKDKRPQSLNKFFKRNRPMILNDTGGNEEKVLEWLAAQAGDPVAVE</sequence>
<accession>A0A2P2MVW9</accession>
<name>A0A2P2MVW9_RHIMU</name>
<protein>
    <submittedName>
        <fullName evidence="1">Uncharacterized protein</fullName>
    </submittedName>
</protein>